<keyword evidence="1" id="KW-0596">Phosphopantetheine</keyword>
<dbReference type="Gene3D" id="3.40.366.10">
    <property type="entry name" value="Malonyl-Coenzyme A Acyl Carrier Protein, domain 2"/>
    <property type="match status" value="1"/>
</dbReference>
<protein>
    <submittedName>
        <fullName evidence="4">Polyketide synthase</fullName>
    </submittedName>
</protein>
<dbReference type="SUPFAM" id="SSF55048">
    <property type="entry name" value="Probable ACP-binding domain of malonyl-CoA ACP transacylase"/>
    <property type="match status" value="1"/>
</dbReference>
<feature type="domain" description="Malonyl-CoA:ACP transacylase (MAT)" evidence="3">
    <location>
        <begin position="22"/>
        <end position="321"/>
    </location>
</feature>
<dbReference type="EMBL" id="MF773975">
    <property type="protein sequence ID" value="ATJ00752.1"/>
    <property type="molecule type" value="Genomic_DNA"/>
</dbReference>
<evidence type="ECO:0000256" key="1">
    <source>
        <dbReference type="ARBA" id="ARBA00022450"/>
    </source>
</evidence>
<dbReference type="InterPro" id="IPR016035">
    <property type="entry name" value="Acyl_Trfase/lysoPLipase"/>
</dbReference>
<dbReference type="Pfam" id="PF00698">
    <property type="entry name" value="Acyl_transf_1"/>
    <property type="match status" value="1"/>
</dbReference>
<dbReference type="PANTHER" id="PTHR43775:SF37">
    <property type="entry name" value="SI:DKEY-61P9.11"/>
    <property type="match status" value="1"/>
</dbReference>
<dbReference type="GO" id="GO:0006633">
    <property type="term" value="P:fatty acid biosynthetic process"/>
    <property type="evidence" value="ECO:0007669"/>
    <property type="project" value="TreeGrafter"/>
</dbReference>
<proteinExistence type="predicted"/>
<accession>A0A291NMW6</accession>
<dbReference type="AlphaFoldDB" id="A0A291NMW6"/>
<dbReference type="GO" id="GO:0004312">
    <property type="term" value="F:fatty acid synthase activity"/>
    <property type="evidence" value="ECO:0007669"/>
    <property type="project" value="TreeGrafter"/>
</dbReference>
<keyword evidence="2" id="KW-0597">Phosphoprotein</keyword>
<dbReference type="GO" id="GO:0005886">
    <property type="term" value="C:plasma membrane"/>
    <property type="evidence" value="ECO:0007669"/>
    <property type="project" value="TreeGrafter"/>
</dbReference>
<evidence type="ECO:0000259" key="3">
    <source>
        <dbReference type="SMART" id="SM00827"/>
    </source>
</evidence>
<dbReference type="InterPro" id="IPR001227">
    <property type="entry name" value="Ac_transferase_dom_sf"/>
</dbReference>
<dbReference type="InterPro" id="IPR050091">
    <property type="entry name" value="PKS_NRPS_Biosynth_Enz"/>
</dbReference>
<dbReference type="GO" id="GO:0005737">
    <property type="term" value="C:cytoplasm"/>
    <property type="evidence" value="ECO:0007669"/>
    <property type="project" value="TreeGrafter"/>
</dbReference>
<dbReference type="SMART" id="SM00827">
    <property type="entry name" value="PKS_AT"/>
    <property type="match status" value="1"/>
</dbReference>
<organism evidence="4">
    <name type="scientific">Streptomyces sp. SCSIO 1666</name>
    <dbReference type="NCBI Taxonomy" id="861528"/>
    <lineage>
        <taxon>Bacteria</taxon>
        <taxon>Bacillati</taxon>
        <taxon>Actinomycetota</taxon>
        <taxon>Actinomycetes</taxon>
        <taxon>Kitasatosporales</taxon>
        <taxon>Streptomycetaceae</taxon>
        <taxon>Streptomyces</taxon>
    </lineage>
</organism>
<evidence type="ECO:0000313" key="4">
    <source>
        <dbReference type="EMBL" id="ATJ00752.1"/>
    </source>
</evidence>
<dbReference type="InterPro" id="IPR014043">
    <property type="entry name" value="Acyl_transferase_dom"/>
</dbReference>
<dbReference type="PANTHER" id="PTHR43775">
    <property type="entry name" value="FATTY ACID SYNTHASE"/>
    <property type="match status" value="1"/>
</dbReference>
<dbReference type="InterPro" id="IPR016036">
    <property type="entry name" value="Malonyl_transacylase_ACP-bd"/>
</dbReference>
<dbReference type="Gene3D" id="3.30.70.250">
    <property type="entry name" value="Malonyl-CoA ACP transacylase, ACP-binding"/>
    <property type="match status" value="1"/>
</dbReference>
<dbReference type="Gene3D" id="3.30.70.3290">
    <property type="match status" value="1"/>
</dbReference>
<sequence>MNGAGPAAAGRNTGAARPVALLLPGQGSQHQRMAAGLLDTEPVFAGAMDEALTALGDPGGPAGHATGLREDWLGTPGTAVIDHVTRSQPLLFAVDYALARLVLSWGVRPVALLGHSIGEVAAAVLSGVFTLRDAAAMVHDRVTRLAQAPPGGMVAVAASRDEVAPFLTDGVAVGAVNALRQTVLAGLDAPLRAVTTALADAGFVLQHVPASTAFHSPALAAAMGGADEQIAALPVGEPRIPVVSGYTARTLTPAEAKDPAFWSRQPVAPVLFWPALEALLAEGELVLVEAGPGQGLSQLARRHPAVRSGRSAVVPLLPARPGTGEQDVTAVRAAAETLRGLGAVPGTRAV</sequence>
<dbReference type="GO" id="GO:0071770">
    <property type="term" value="P:DIM/DIP cell wall layer assembly"/>
    <property type="evidence" value="ECO:0007669"/>
    <property type="project" value="TreeGrafter"/>
</dbReference>
<evidence type="ECO:0000256" key="2">
    <source>
        <dbReference type="ARBA" id="ARBA00022553"/>
    </source>
</evidence>
<reference evidence="4" key="1">
    <citation type="journal article" date="2017" name="Org. Lett.">
        <title>Elucidating the Sugar Tailoring Steps in the Cytorhodin Biosynthetic Pathway.</title>
        <authorList>
            <person name="Gui C."/>
            <person name="Mo X."/>
            <person name="Gu Y.C."/>
            <person name="Ju J."/>
        </authorList>
    </citation>
    <scope>NUCLEOTIDE SEQUENCE</scope>
    <source>
        <strain evidence="4">SCSIO 1666</strain>
    </source>
</reference>
<name>A0A291NMW6_9ACTN</name>
<dbReference type="SUPFAM" id="SSF52151">
    <property type="entry name" value="FabD/lysophospholipase-like"/>
    <property type="match status" value="1"/>
</dbReference>